<feature type="region of interest" description="Disordered" evidence="3">
    <location>
        <begin position="1"/>
        <end position="107"/>
    </location>
</feature>
<dbReference type="CDD" id="cd16905">
    <property type="entry name" value="YEATS_Taf14_like"/>
    <property type="match status" value="1"/>
</dbReference>
<reference evidence="6" key="1">
    <citation type="journal article" date="2020" name="bioRxiv">
        <title>Genomic and phenotypic heterogeneity of clinical isolates of the human pathogens Aspergillus fumigatus, Aspergillus lentulus and Aspergillus fumigatiaffinis.</title>
        <authorList>
            <person name="dos Santos R.A.C."/>
            <person name="Steenwyk J.L."/>
            <person name="Rivero-Menendez O."/>
            <person name="Mead M.E."/>
            <person name="Silva L.P."/>
            <person name="Bastos R.W."/>
            <person name="Alastruey-Izquierdo A."/>
            <person name="Goldman G.H."/>
            <person name="Rokas A."/>
        </authorList>
    </citation>
    <scope>NUCLEOTIDE SEQUENCE</scope>
    <source>
        <strain evidence="6">CNM-CM6805</strain>
    </source>
</reference>
<dbReference type="InterPro" id="IPR038704">
    <property type="entry name" value="YEAST_sf"/>
</dbReference>
<evidence type="ECO:0000256" key="3">
    <source>
        <dbReference type="SAM" id="MobiDB-lite"/>
    </source>
</evidence>
<gene>
    <name evidence="6" type="ORF">CNMCM6805_006186</name>
</gene>
<dbReference type="SUPFAM" id="SSF50729">
    <property type="entry name" value="PH domain-like"/>
    <property type="match status" value="1"/>
</dbReference>
<feature type="compositionally biased region" description="Basic and acidic residues" evidence="3">
    <location>
        <begin position="31"/>
        <end position="41"/>
    </location>
</feature>
<dbReference type="Proteomes" id="UP000653565">
    <property type="component" value="Unassembled WGS sequence"/>
</dbReference>
<dbReference type="GO" id="GO:0005737">
    <property type="term" value="C:cytoplasm"/>
    <property type="evidence" value="ECO:0007669"/>
    <property type="project" value="TreeGrafter"/>
</dbReference>
<dbReference type="PROSITE" id="PS50196">
    <property type="entry name" value="RANBD1"/>
    <property type="match status" value="1"/>
</dbReference>
<dbReference type="Gene3D" id="2.30.29.30">
    <property type="entry name" value="Pleckstrin-homology domain (PH domain)/Phosphotyrosine-binding domain (PTB)"/>
    <property type="match status" value="1"/>
</dbReference>
<organism evidence="6 7">
    <name type="scientific">Aspergillus fumigatiaffinis</name>
    <dbReference type="NCBI Taxonomy" id="340414"/>
    <lineage>
        <taxon>Eukaryota</taxon>
        <taxon>Fungi</taxon>
        <taxon>Dikarya</taxon>
        <taxon>Ascomycota</taxon>
        <taxon>Pezizomycotina</taxon>
        <taxon>Eurotiomycetes</taxon>
        <taxon>Eurotiomycetidae</taxon>
        <taxon>Eurotiales</taxon>
        <taxon>Aspergillaceae</taxon>
        <taxon>Aspergillus</taxon>
        <taxon>Aspergillus subgen. Fumigati</taxon>
    </lineage>
</organism>
<dbReference type="InterPro" id="IPR045255">
    <property type="entry name" value="RanBP1-like"/>
</dbReference>
<dbReference type="Pfam" id="PF00638">
    <property type="entry name" value="Ran_BP1"/>
    <property type="match status" value="1"/>
</dbReference>
<dbReference type="Pfam" id="PF03366">
    <property type="entry name" value="YEATS"/>
    <property type="match status" value="1"/>
</dbReference>
<dbReference type="InterPro" id="IPR011993">
    <property type="entry name" value="PH-like_dom_sf"/>
</dbReference>
<dbReference type="PROSITE" id="PS51037">
    <property type="entry name" value="YEATS"/>
    <property type="match status" value="1"/>
</dbReference>
<feature type="domain" description="YEATS" evidence="5">
    <location>
        <begin position="225"/>
        <end position="362"/>
    </location>
</feature>
<keyword evidence="1 2" id="KW-0539">Nucleus</keyword>
<proteinExistence type="predicted"/>
<dbReference type="InterPro" id="IPR027353">
    <property type="entry name" value="NET_dom"/>
</dbReference>
<dbReference type="PANTHER" id="PTHR23138:SF87">
    <property type="entry name" value="E3 SUMO-PROTEIN LIGASE RANBP2"/>
    <property type="match status" value="1"/>
</dbReference>
<evidence type="ECO:0000313" key="7">
    <source>
        <dbReference type="Proteomes" id="UP000653565"/>
    </source>
</evidence>
<dbReference type="FunFam" id="2.30.29.30:FF:000254">
    <property type="entry name" value="Ran-specific GTPase-activating protein 1"/>
    <property type="match status" value="1"/>
</dbReference>
<dbReference type="GO" id="GO:0005096">
    <property type="term" value="F:GTPase activator activity"/>
    <property type="evidence" value="ECO:0007669"/>
    <property type="project" value="TreeGrafter"/>
</dbReference>
<sequence length="462" mass="51886">MSDVAETKPDPATNAPEAQKPEETTPAANTEESKPAEEKSVTEAAVDTVKDAATKTSDSVFSMFGGGPKKEKKEEAEDAKDEPSGSSKAQQGDEEDEAPESPDVHFEPVIRLTEKVETKTNEELEEQVFKMRAKLFRFDAESKEWKERGTGDVRLLKHKENQKTRLVMRRDKTLKVCANHYVVPDMKLKPNVGSDRSWVWSVTADVSEGEPEAQTLAIRFANSENANLFKEAFEKAQQENEKLIGQQNKDSGVEGFPLRSWSIEIYLVNEHGEQVPANVFDKVTYTLHPSFGDRAVQTFKNPPFRISEEGWGEFDLQIGLTAADKEHFLTHDLNFAQPRYESKHVITFKNPKPALLALLRESGPVPGDENGVKSKRAAGGEEGSKKKKRTEKNVDMDKLADGLQRLGEDDLLQVVQMVHDHKAPDSYTKNDVEQGEFHVDLYTLPDNLIKMLWDFTQEKGAL</sequence>
<comment type="subcellular location">
    <subcellularLocation>
        <location evidence="2">Nucleus</location>
    </subcellularLocation>
</comment>
<accession>A0A8H4H8L3</accession>
<evidence type="ECO:0000259" key="5">
    <source>
        <dbReference type="PROSITE" id="PS51037"/>
    </source>
</evidence>
<dbReference type="PANTHER" id="PTHR23138">
    <property type="entry name" value="RAN BINDING PROTEIN"/>
    <property type="match status" value="1"/>
</dbReference>
<dbReference type="EMBL" id="JAAAPX010000036">
    <property type="protein sequence ID" value="KAF4238810.1"/>
    <property type="molecule type" value="Genomic_DNA"/>
</dbReference>
<dbReference type="Pfam" id="PF17035">
    <property type="entry name" value="BET"/>
    <property type="match status" value="1"/>
</dbReference>
<dbReference type="OrthoDB" id="1741717at2759"/>
<dbReference type="InterPro" id="IPR045256">
    <property type="entry name" value="RanBP1_RanBD"/>
</dbReference>
<evidence type="ECO:0000259" key="4">
    <source>
        <dbReference type="PROSITE" id="PS50196"/>
    </source>
</evidence>
<keyword evidence="7" id="KW-1185">Reference proteome</keyword>
<evidence type="ECO:0000256" key="2">
    <source>
        <dbReference type="PROSITE-ProRule" id="PRU00376"/>
    </source>
</evidence>
<dbReference type="GO" id="GO:0005643">
    <property type="term" value="C:nuclear pore"/>
    <property type="evidence" value="ECO:0007669"/>
    <property type="project" value="TreeGrafter"/>
</dbReference>
<feature type="domain" description="RanBD1" evidence="4">
    <location>
        <begin position="105"/>
        <end position="242"/>
    </location>
</feature>
<dbReference type="Gene3D" id="2.60.40.1970">
    <property type="entry name" value="YEATS domain"/>
    <property type="match status" value="1"/>
</dbReference>
<comment type="caution">
    <text evidence="6">The sequence shown here is derived from an EMBL/GenBank/DDBJ whole genome shotgun (WGS) entry which is preliminary data.</text>
</comment>
<dbReference type="CDD" id="cd13179">
    <property type="entry name" value="RanBD_RanBP1"/>
    <property type="match status" value="1"/>
</dbReference>
<dbReference type="AlphaFoldDB" id="A0A8H4H8L3"/>
<dbReference type="GO" id="GO:0006913">
    <property type="term" value="P:nucleocytoplasmic transport"/>
    <property type="evidence" value="ECO:0007669"/>
    <property type="project" value="InterPro"/>
</dbReference>
<protein>
    <recommendedName>
        <fullName evidence="8">Ran-specific GTPase-activating protein 1</fullName>
    </recommendedName>
</protein>
<evidence type="ECO:0008006" key="8">
    <source>
        <dbReference type="Google" id="ProtNLM"/>
    </source>
</evidence>
<feature type="region of interest" description="Disordered" evidence="3">
    <location>
        <begin position="361"/>
        <end position="395"/>
    </location>
</feature>
<reference evidence="6" key="2">
    <citation type="submission" date="2020-04" db="EMBL/GenBank/DDBJ databases">
        <authorList>
            <person name="Santos R.A.C."/>
            <person name="Steenwyk J.L."/>
            <person name="Rivero-Menendez O."/>
            <person name="Mead M.E."/>
            <person name="Silva L.P."/>
            <person name="Bastos R.W."/>
            <person name="Alastruey-Izquierdo A."/>
            <person name="Goldman G.H."/>
            <person name="Rokas A."/>
        </authorList>
    </citation>
    <scope>NUCLEOTIDE SEQUENCE</scope>
    <source>
        <strain evidence="6">CNM-CM6805</strain>
    </source>
</reference>
<name>A0A8H4H8L3_9EURO</name>
<dbReference type="SMART" id="SM00160">
    <property type="entry name" value="RanBD"/>
    <property type="match status" value="1"/>
</dbReference>
<evidence type="ECO:0000256" key="1">
    <source>
        <dbReference type="ARBA" id="ARBA00023242"/>
    </source>
</evidence>
<dbReference type="InterPro" id="IPR055129">
    <property type="entry name" value="YEATS_dom"/>
</dbReference>
<evidence type="ECO:0000313" key="6">
    <source>
        <dbReference type="EMBL" id="KAF4238810.1"/>
    </source>
</evidence>
<dbReference type="InterPro" id="IPR000156">
    <property type="entry name" value="Ran_bind_dom"/>
</dbReference>